<protein>
    <submittedName>
        <fullName evidence="2">Uncharacterized protein</fullName>
    </submittedName>
</protein>
<evidence type="ECO:0000313" key="3">
    <source>
        <dbReference type="Proteomes" id="UP000693981"/>
    </source>
</evidence>
<keyword evidence="3" id="KW-1185">Reference proteome</keyword>
<name>A0A8T1WLH4_9STRA</name>
<accession>A0A8T1WLH4</accession>
<dbReference type="EMBL" id="JAGDFL010000335">
    <property type="protein sequence ID" value="KAG7392569.1"/>
    <property type="molecule type" value="Genomic_DNA"/>
</dbReference>
<evidence type="ECO:0000256" key="1">
    <source>
        <dbReference type="SAM" id="Coils"/>
    </source>
</evidence>
<dbReference type="AlphaFoldDB" id="A0A8T1WLH4"/>
<dbReference type="PANTHER" id="PTHR23287:SF16">
    <property type="entry name" value="TECTONIN BETA-PROPELLER REPEAT-CONTAINING PROTEIN 2"/>
    <property type="match status" value="1"/>
</dbReference>
<dbReference type="PANTHER" id="PTHR23287">
    <property type="entry name" value="RUBY-EYE2-LIKE PROTEIN"/>
    <property type="match status" value="1"/>
</dbReference>
<dbReference type="OrthoDB" id="19493at2759"/>
<reference evidence="2" key="1">
    <citation type="submission" date="2021-02" db="EMBL/GenBank/DDBJ databases">
        <authorList>
            <person name="Palmer J.M."/>
        </authorList>
    </citation>
    <scope>NUCLEOTIDE SEQUENCE</scope>
    <source>
        <strain evidence="2">SCRP23</strain>
    </source>
</reference>
<gene>
    <name evidence="2" type="ORF">PHYBOEH_006335</name>
</gene>
<feature type="coiled-coil region" evidence="1">
    <location>
        <begin position="445"/>
        <end position="472"/>
    </location>
</feature>
<dbReference type="Proteomes" id="UP000693981">
    <property type="component" value="Unassembled WGS sequence"/>
</dbReference>
<organism evidence="2 3">
    <name type="scientific">Phytophthora boehmeriae</name>
    <dbReference type="NCBI Taxonomy" id="109152"/>
    <lineage>
        <taxon>Eukaryota</taxon>
        <taxon>Sar</taxon>
        <taxon>Stramenopiles</taxon>
        <taxon>Oomycota</taxon>
        <taxon>Peronosporomycetes</taxon>
        <taxon>Peronosporales</taxon>
        <taxon>Peronosporaceae</taxon>
        <taxon>Phytophthora</taxon>
    </lineage>
</organism>
<comment type="caution">
    <text evidence="2">The sequence shown here is derived from an EMBL/GenBank/DDBJ whole genome shotgun (WGS) entry which is preliminary data.</text>
</comment>
<keyword evidence="1" id="KW-0175">Coiled coil</keyword>
<evidence type="ECO:0000313" key="2">
    <source>
        <dbReference type="EMBL" id="KAG7392569.1"/>
    </source>
</evidence>
<proteinExistence type="predicted"/>
<sequence length="913" mass="100897">MPPNGDAAPAAVRSRPLLHYKDLGLSTQNRKIRFTCVHASENFLACGANNGSVYLYATSALSRTEGDSRLSSGKYHLVKTITPPSNDRVAVTCLSIDPQQKRLVVGTMRGVVYALQLADYHKIGEKVEFSHDFHAGFPVTCFLWDRRGTRLFSACNAGLVCQTVLRAGMSAIFGSTDTELLLKEETGIVQLDLGKSGRSYILMVSSQLRVLLLNLTSGDGSAVQIGTKARQGAFGACFFTNLNVESIDPAKKRETKVFSARPGRRVWVADPQSGTVSSTLKFSLSKNPTVFLQSPECAMEEGIQPRNLTINKLARFQFIREPSYAPQDVKDATTLLVSWNVGSSVLFFLDPFAVEIIEWHLDLGIIHDLKIVNETTLVVLHGEAPKVSIVQSCSADQFLKIYGSDVKKAVELAVEFNLNDAEVLSALQTQWQSNLQKIAAKPEEYDDMTASLKVLVEKTKALEEEYQVATESGVSMPSDSQPLQVIFKQRPQQAMSTSDLFADSADTEVTLATGNALHKPIEYFDVLAPSDQSYSKSICGVDGSTMEARLMDIPELSRANFVLADDFRENYMDEVMEEVQRCERIRNEEGTLNMNLLPALKDGSTAAAKAFSTFIPGSSMLTHLMDGSIITDSFGRSDASGIFSNFPEYDEGEIVIDPDPRLLQRRYTHGQILSTGAKEYSVLRIAMSPVGEADESNLDTEVLMEAISLDIWDTNLKYTSNMPIAGSKLHLHPLKPKDNPTRVYESEMGIMVTLEPRYEWASDGAGFEPALATAVAAEAFVAKYGVYINPDLAAEVCNLRQFTGALKIVLDEVVSSADMEEICEDIVSWISDQETDKAFTALKERDSLCLLLHLLDILLKKCPEEAIEMCVSKYPILYPWNIEQALFGTEFEWAANDDVVDRKVMKQAETRRS</sequence>